<keyword evidence="1" id="KW-1133">Transmembrane helix</keyword>
<accession>A0ABZ0PL83</accession>
<name>A0ABZ0PL83_9PROT</name>
<gene>
    <name evidence="2" type="ORF">R9Z33_04860</name>
</gene>
<sequence>MSYKQISETAESLGHDAAEELARLRTQVETLMNERVTPMLGSVAHSAEHAAKVATDEVRHQAARLTDAVQEKPLAALGIAALAGFVLASFLRR</sequence>
<evidence type="ECO:0000313" key="3">
    <source>
        <dbReference type="Proteomes" id="UP001305521"/>
    </source>
</evidence>
<proteinExistence type="predicted"/>
<evidence type="ECO:0008006" key="4">
    <source>
        <dbReference type="Google" id="ProtNLM"/>
    </source>
</evidence>
<evidence type="ECO:0000256" key="1">
    <source>
        <dbReference type="SAM" id="Phobius"/>
    </source>
</evidence>
<evidence type="ECO:0000313" key="2">
    <source>
        <dbReference type="EMBL" id="WPB86201.1"/>
    </source>
</evidence>
<keyword evidence="1" id="KW-0812">Transmembrane</keyword>
<feature type="transmembrane region" description="Helical" evidence="1">
    <location>
        <begin position="74"/>
        <end position="91"/>
    </location>
</feature>
<reference evidence="2 3" key="1">
    <citation type="submission" date="2023-11" db="EMBL/GenBank/DDBJ databases">
        <title>Arctic aerobic anoxygenic photoheterotroph Sediminicoccus rosea KRV36 adapts its photosynthesis to long days of polar summer.</title>
        <authorList>
            <person name="Tomasch J."/>
            <person name="Kopejtka K."/>
            <person name="Bily T."/>
            <person name="Gardiner A.T."/>
            <person name="Gardian Z."/>
            <person name="Shivaramu S."/>
            <person name="Koblizek M."/>
            <person name="Engelhardt F."/>
            <person name="Kaftan D."/>
        </authorList>
    </citation>
    <scope>NUCLEOTIDE SEQUENCE [LARGE SCALE GENOMIC DNA]</scope>
    <source>
        <strain evidence="2 3">R-30</strain>
    </source>
</reference>
<dbReference type="Proteomes" id="UP001305521">
    <property type="component" value="Chromosome"/>
</dbReference>
<keyword evidence="3" id="KW-1185">Reference proteome</keyword>
<protein>
    <recommendedName>
        <fullName evidence="4">Membrane-anchored ribosome-binding protein, inhibits growth in stationary phase, ElaB/YqjD/DUF883 family</fullName>
    </recommendedName>
</protein>
<organism evidence="2 3">
    <name type="scientific">Sediminicoccus rosea</name>
    <dbReference type="NCBI Taxonomy" id="1225128"/>
    <lineage>
        <taxon>Bacteria</taxon>
        <taxon>Pseudomonadati</taxon>
        <taxon>Pseudomonadota</taxon>
        <taxon>Alphaproteobacteria</taxon>
        <taxon>Acetobacterales</taxon>
        <taxon>Roseomonadaceae</taxon>
        <taxon>Sediminicoccus</taxon>
    </lineage>
</organism>
<dbReference type="RefSeq" id="WP_318650174.1">
    <property type="nucleotide sequence ID" value="NZ_CP137852.1"/>
</dbReference>
<keyword evidence="1" id="KW-0472">Membrane</keyword>
<dbReference type="EMBL" id="CP137852">
    <property type="protein sequence ID" value="WPB86201.1"/>
    <property type="molecule type" value="Genomic_DNA"/>
</dbReference>